<dbReference type="Gene3D" id="3.30.70.270">
    <property type="match status" value="1"/>
</dbReference>
<dbReference type="InterPro" id="IPR029787">
    <property type="entry name" value="Nucleotide_cyclase"/>
</dbReference>
<dbReference type="PROSITE" id="PS50113">
    <property type="entry name" value="PAC"/>
    <property type="match status" value="1"/>
</dbReference>
<dbReference type="CDD" id="cd01949">
    <property type="entry name" value="GGDEF"/>
    <property type="match status" value="1"/>
</dbReference>
<name>A0A1J5R446_9ZZZZ</name>
<reference evidence="5" key="1">
    <citation type="submission" date="2016-10" db="EMBL/GenBank/DDBJ databases">
        <title>Sequence of Gallionella enrichment culture.</title>
        <authorList>
            <person name="Poehlein A."/>
            <person name="Muehling M."/>
            <person name="Daniel R."/>
        </authorList>
    </citation>
    <scope>NUCLEOTIDE SEQUENCE</scope>
</reference>
<dbReference type="CDD" id="cd01948">
    <property type="entry name" value="EAL"/>
    <property type="match status" value="1"/>
</dbReference>
<dbReference type="Gene3D" id="3.20.20.450">
    <property type="entry name" value="EAL domain"/>
    <property type="match status" value="1"/>
</dbReference>
<sequence>MNLAASQQVFDESTQRYRLLAENASDILCHTNRDFVVQWVSPSVSKVLGWEPAQLVGSNILDLIHPDDLEFKVAAGEAISPQNSTVYEARYRSVDGDYRWFSVVSRSVFDNDNQSAGQVSAARDITDEREVRKRLEYQAFHDMPTGLHNRVWILDILEKDLSSAQRSNSIVAVLFIDLDQFKVVNDSLGHVAGDEMLLNIAARITSALRGEDRIGRFGGDEFVVVLPSVSDPQEVERVAQRITTAVGVEQDIQGRRIVTTTSIGIALSRSTSTAESLLRDADSAMFRAKNAGRNRWQFFDNDMHVEALARLTLEEELRRAIAKSEFQVFYQPIVDLSDARIIGHEALLRWVHPTRGLLTPEAFLSVAEDDGLIVDIGRQVLDQVCTMLSAHTNLEGPISINVSAKELAEGSWLANFTDTLNRHGVDPGWIIVEITETAAFHMSQDIRQIFKELEALGVGLHLDDFGTGFSSISLLRDLPITGVKLDRSFVANLTQTGSASDALAVGLGGLVNGLNLTGIAEGIETAKQAHFLQAIGWAHGQGYYYGRPASRLVETSPSGATPTP</sequence>
<dbReference type="InterPro" id="IPR013655">
    <property type="entry name" value="PAS_fold_3"/>
</dbReference>
<dbReference type="PANTHER" id="PTHR44757:SF2">
    <property type="entry name" value="BIOFILM ARCHITECTURE MAINTENANCE PROTEIN MBAA"/>
    <property type="match status" value="1"/>
</dbReference>
<feature type="domain" description="EAL" evidence="3">
    <location>
        <begin position="310"/>
        <end position="562"/>
    </location>
</feature>
<dbReference type="SUPFAM" id="SSF55785">
    <property type="entry name" value="PYP-like sensor domain (PAS domain)"/>
    <property type="match status" value="1"/>
</dbReference>
<dbReference type="NCBIfam" id="TIGR00229">
    <property type="entry name" value="sensory_box"/>
    <property type="match status" value="1"/>
</dbReference>
<dbReference type="PROSITE" id="PS50883">
    <property type="entry name" value="EAL"/>
    <property type="match status" value="1"/>
</dbReference>
<dbReference type="InterPro" id="IPR000700">
    <property type="entry name" value="PAS-assoc_C"/>
</dbReference>
<comment type="caution">
    <text evidence="5">The sequence shown here is derived from an EMBL/GenBank/DDBJ whole genome shotgun (WGS) entry which is preliminary data.</text>
</comment>
<dbReference type="InterPro" id="IPR035965">
    <property type="entry name" value="PAS-like_dom_sf"/>
</dbReference>
<feature type="domain" description="PAC" evidence="2">
    <location>
        <begin position="85"/>
        <end position="137"/>
    </location>
</feature>
<dbReference type="CDD" id="cd00130">
    <property type="entry name" value="PAS"/>
    <property type="match status" value="1"/>
</dbReference>
<dbReference type="PANTHER" id="PTHR44757">
    <property type="entry name" value="DIGUANYLATE CYCLASE DGCP"/>
    <property type="match status" value="1"/>
</dbReference>
<dbReference type="InterPro" id="IPR052155">
    <property type="entry name" value="Biofilm_reg_signaling"/>
</dbReference>
<dbReference type="Pfam" id="PF08447">
    <property type="entry name" value="PAS_3"/>
    <property type="match status" value="1"/>
</dbReference>
<dbReference type="PROSITE" id="PS50112">
    <property type="entry name" value="PAS"/>
    <property type="match status" value="1"/>
</dbReference>
<dbReference type="EMBL" id="MLJW01000752">
    <property type="protein sequence ID" value="OIQ82941.1"/>
    <property type="molecule type" value="Genomic_DNA"/>
</dbReference>
<dbReference type="InterPro" id="IPR000014">
    <property type="entry name" value="PAS"/>
</dbReference>
<evidence type="ECO:0000259" key="2">
    <source>
        <dbReference type="PROSITE" id="PS50113"/>
    </source>
</evidence>
<dbReference type="SUPFAM" id="SSF55073">
    <property type="entry name" value="Nucleotide cyclase"/>
    <property type="match status" value="1"/>
</dbReference>
<dbReference type="PROSITE" id="PS50887">
    <property type="entry name" value="GGDEF"/>
    <property type="match status" value="1"/>
</dbReference>
<gene>
    <name evidence="5" type="primary">cph2_61</name>
    <name evidence="5" type="ORF">GALL_352720</name>
</gene>
<feature type="domain" description="GGDEF" evidence="4">
    <location>
        <begin position="169"/>
        <end position="301"/>
    </location>
</feature>
<dbReference type="AlphaFoldDB" id="A0A1J5R446"/>
<dbReference type="Pfam" id="PF00563">
    <property type="entry name" value="EAL"/>
    <property type="match status" value="1"/>
</dbReference>
<dbReference type="InterPro" id="IPR043128">
    <property type="entry name" value="Rev_trsase/Diguanyl_cyclase"/>
</dbReference>
<dbReference type="SUPFAM" id="SSF141868">
    <property type="entry name" value="EAL domain-like"/>
    <property type="match status" value="1"/>
</dbReference>
<dbReference type="NCBIfam" id="TIGR00254">
    <property type="entry name" value="GGDEF"/>
    <property type="match status" value="1"/>
</dbReference>
<evidence type="ECO:0000259" key="1">
    <source>
        <dbReference type="PROSITE" id="PS50112"/>
    </source>
</evidence>
<dbReference type="InterPro" id="IPR035919">
    <property type="entry name" value="EAL_sf"/>
</dbReference>
<dbReference type="SMART" id="SM00267">
    <property type="entry name" value="GGDEF"/>
    <property type="match status" value="1"/>
</dbReference>
<organism evidence="5">
    <name type="scientific">mine drainage metagenome</name>
    <dbReference type="NCBI Taxonomy" id="410659"/>
    <lineage>
        <taxon>unclassified sequences</taxon>
        <taxon>metagenomes</taxon>
        <taxon>ecological metagenomes</taxon>
    </lineage>
</organism>
<evidence type="ECO:0000259" key="3">
    <source>
        <dbReference type="PROSITE" id="PS50883"/>
    </source>
</evidence>
<dbReference type="SMART" id="SM00052">
    <property type="entry name" value="EAL"/>
    <property type="match status" value="1"/>
</dbReference>
<accession>A0A1J5R446</accession>
<evidence type="ECO:0000259" key="4">
    <source>
        <dbReference type="PROSITE" id="PS50887"/>
    </source>
</evidence>
<dbReference type="FunFam" id="3.30.70.270:FF:000001">
    <property type="entry name" value="Diguanylate cyclase domain protein"/>
    <property type="match status" value="1"/>
</dbReference>
<dbReference type="Gene3D" id="3.30.450.20">
    <property type="entry name" value="PAS domain"/>
    <property type="match status" value="1"/>
</dbReference>
<dbReference type="SMART" id="SM00091">
    <property type="entry name" value="PAS"/>
    <property type="match status" value="1"/>
</dbReference>
<proteinExistence type="predicted"/>
<protein>
    <submittedName>
        <fullName evidence="5">Phytochrome-like protein cph2</fullName>
    </submittedName>
</protein>
<feature type="domain" description="PAS" evidence="1">
    <location>
        <begin position="13"/>
        <end position="70"/>
    </location>
</feature>
<dbReference type="Pfam" id="PF00990">
    <property type="entry name" value="GGDEF"/>
    <property type="match status" value="1"/>
</dbReference>
<dbReference type="InterPro" id="IPR000160">
    <property type="entry name" value="GGDEF_dom"/>
</dbReference>
<evidence type="ECO:0000313" key="5">
    <source>
        <dbReference type="EMBL" id="OIQ82941.1"/>
    </source>
</evidence>
<dbReference type="InterPro" id="IPR001633">
    <property type="entry name" value="EAL_dom"/>
</dbReference>